<dbReference type="InterPro" id="IPR050796">
    <property type="entry name" value="SCF_F-box_component"/>
</dbReference>
<evidence type="ECO:0000259" key="2">
    <source>
        <dbReference type="SMART" id="SM00256"/>
    </source>
</evidence>
<dbReference type="Proteomes" id="UP000187609">
    <property type="component" value="Unassembled WGS sequence"/>
</dbReference>
<dbReference type="PANTHER" id="PTHR31672:SF13">
    <property type="entry name" value="F-BOX PROTEIN CPR30-LIKE"/>
    <property type="match status" value="1"/>
</dbReference>
<dbReference type="Pfam" id="PF00646">
    <property type="entry name" value="F-box"/>
    <property type="match status" value="1"/>
</dbReference>
<dbReference type="InterPro" id="IPR036047">
    <property type="entry name" value="F-box-like_dom_sf"/>
</dbReference>
<dbReference type="InterPro" id="IPR001810">
    <property type="entry name" value="F-box_dom"/>
</dbReference>
<organism evidence="3 4">
    <name type="scientific">Nicotiana attenuata</name>
    <name type="common">Coyote tobacco</name>
    <dbReference type="NCBI Taxonomy" id="49451"/>
    <lineage>
        <taxon>Eukaryota</taxon>
        <taxon>Viridiplantae</taxon>
        <taxon>Streptophyta</taxon>
        <taxon>Embryophyta</taxon>
        <taxon>Tracheophyta</taxon>
        <taxon>Spermatophyta</taxon>
        <taxon>Magnoliopsida</taxon>
        <taxon>eudicotyledons</taxon>
        <taxon>Gunneridae</taxon>
        <taxon>Pentapetalae</taxon>
        <taxon>asterids</taxon>
        <taxon>lamiids</taxon>
        <taxon>Solanales</taxon>
        <taxon>Solanaceae</taxon>
        <taxon>Nicotianoideae</taxon>
        <taxon>Nicotianeae</taxon>
        <taxon>Nicotiana</taxon>
    </lineage>
</organism>
<dbReference type="Gene3D" id="1.20.1280.50">
    <property type="match status" value="1"/>
</dbReference>
<reference evidence="3" key="1">
    <citation type="submission" date="2016-11" db="EMBL/GenBank/DDBJ databases">
        <title>The genome of Nicotiana attenuata.</title>
        <authorList>
            <person name="Xu S."/>
            <person name="Brockmoeller T."/>
            <person name="Gaquerel E."/>
            <person name="Navarro A."/>
            <person name="Kuhl H."/>
            <person name="Gase K."/>
            <person name="Ling Z."/>
            <person name="Zhou W."/>
            <person name="Kreitzer C."/>
            <person name="Stanke M."/>
            <person name="Tang H."/>
            <person name="Lyons E."/>
            <person name="Pandey P."/>
            <person name="Pandey S.P."/>
            <person name="Timmermann B."/>
            <person name="Baldwin I.T."/>
        </authorList>
    </citation>
    <scope>NUCLEOTIDE SEQUENCE [LARGE SCALE GENOMIC DNA]</scope>
    <source>
        <strain evidence="3">UT</strain>
    </source>
</reference>
<dbReference type="SMART" id="SM00256">
    <property type="entry name" value="FBOX"/>
    <property type="match status" value="1"/>
</dbReference>
<proteinExistence type="predicted"/>
<name>A0A1J6KAK6_NICAT</name>
<evidence type="ECO:0000256" key="1">
    <source>
        <dbReference type="SAM" id="MobiDB-lite"/>
    </source>
</evidence>
<dbReference type="Gramene" id="OIT19851">
    <property type="protein sequence ID" value="OIT19851"/>
    <property type="gene ID" value="A4A49_39883"/>
</dbReference>
<dbReference type="SUPFAM" id="SSF81383">
    <property type="entry name" value="F-box domain"/>
    <property type="match status" value="1"/>
</dbReference>
<keyword evidence="4" id="KW-1185">Reference proteome</keyword>
<sequence length="476" mass="53744">MTQKKRNEVKLANSSSSAPMIQKAKKKKSVANTKKANIFNQVIISNGEDATQKFNHISKGKNIVEPSNDNTDQMDVDLVNPGCYLKFSSIVILQVHRSAYLVPVPLPIATAAHFQEELLMDILSRLPVRSLLQFKCVSKFWNTLISEPYFKMKHLNHAKNDQDSQKFLIAHRCPKDYIWSMYCVPLSSVQPVEDVQKFDCPSNPKPCRCAIHCCYDGLAVFEVPDNLDKKSSILLLWNPSTRESLLLPPLEFPPEGDSTFGLGYDSTSGEYKILHIRDGLGSCKLPSEILALKGGSWRSIDEHPRGICTVLLGMRSLPFVHEAFHWIAILKKLKCFVVVSFSISNEVYGEIPLPKEMLSLKGNTSIGVSVLEGMLCIYSNSTRQRNETFKLWVLKEYGVEESWTRLLTIEDPWICNVVPKYRFADGEVLFRCLLHQQSGNGFRTPSGPFVSWPRLDGIQNGYAFTESLISPKSLTY</sequence>
<gene>
    <name evidence="3" type="ORF">A4A49_39883</name>
</gene>
<dbReference type="STRING" id="49451.A0A1J6KAK6"/>
<feature type="domain" description="F-box" evidence="2">
    <location>
        <begin position="114"/>
        <end position="154"/>
    </location>
</feature>
<dbReference type="InterPro" id="IPR013187">
    <property type="entry name" value="F-box-assoc_dom_typ3"/>
</dbReference>
<dbReference type="PANTHER" id="PTHR31672">
    <property type="entry name" value="BNACNNG10540D PROTEIN"/>
    <property type="match status" value="1"/>
</dbReference>
<feature type="region of interest" description="Disordered" evidence="1">
    <location>
        <begin position="1"/>
        <end position="29"/>
    </location>
</feature>
<evidence type="ECO:0000313" key="4">
    <source>
        <dbReference type="Proteomes" id="UP000187609"/>
    </source>
</evidence>
<dbReference type="AlphaFoldDB" id="A0A1J6KAK6"/>
<dbReference type="NCBIfam" id="TIGR01640">
    <property type="entry name" value="F_box_assoc_1"/>
    <property type="match status" value="1"/>
</dbReference>
<evidence type="ECO:0000313" key="3">
    <source>
        <dbReference type="EMBL" id="OIT19851.1"/>
    </source>
</evidence>
<dbReference type="InterPro" id="IPR017451">
    <property type="entry name" value="F-box-assoc_interact_dom"/>
</dbReference>
<comment type="caution">
    <text evidence="3">The sequence shown here is derived from an EMBL/GenBank/DDBJ whole genome shotgun (WGS) entry which is preliminary data.</text>
</comment>
<dbReference type="OMA" id="NGICSMY"/>
<dbReference type="CDD" id="cd22157">
    <property type="entry name" value="F-box_AtFBW1-like"/>
    <property type="match status" value="1"/>
</dbReference>
<protein>
    <submittedName>
        <fullName evidence="3">F-boxkelch-repeat protein</fullName>
    </submittedName>
</protein>
<dbReference type="Pfam" id="PF08268">
    <property type="entry name" value="FBA_3"/>
    <property type="match status" value="1"/>
</dbReference>
<accession>A0A1J6KAK6</accession>
<dbReference type="EMBL" id="MJEQ01006115">
    <property type="protein sequence ID" value="OIT19851.1"/>
    <property type="molecule type" value="Genomic_DNA"/>
</dbReference>